<feature type="region of interest" description="Disordered" evidence="7">
    <location>
        <begin position="317"/>
        <end position="339"/>
    </location>
</feature>
<keyword evidence="9" id="KW-1185">Reference proteome</keyword>
<accession>A0A1Y2EY34</accession>
<dbReference type="GO" id="GO:0004497">
    <property type="term" value="F:monooxygenase activity"/>
    <property type="evidence" value="ECO:0007669"/>
    <property type="project" value="UniProtKB-KW"/>
</dbReference>
<gene>
    <name evidence="8" type="ORF">BCR35DRAFT_343342</name>
</gene>
<keyword evidence="3 6" id="KW-0479">Metal-binding</keyword>
<evidence type="ECO:0000256" key="7">
    <source>
        <dbReference type="SAM" id="MobiDB-lite"/>
    </source>
</evidence>
<evidence type="ECO:0000256" key="5">
    <source>
        <dbReference type="ARBA" id="ARBA00023004"/>
    </source>
</evidence>
<keyword evidence="6" id="KW-0349">Heme</keyword>
<evidence type="ECO:0000256" key="4">
    <source>
        <dbReference type="ARBA" id="ARBA00023002"/>
    </source>
</evidence>
<dbReference type="Proteomes" id="UP000193467">
    <property type="component" value="Unassembled WGS sequence"/>
</dbReference>
<dbReference type="Gene3D" id="1.10.630.10">
    <property type="entry name" value="Cytochrome P450"/>
    <property type="match status" value="2"/>
</dbReference>
<feature type="compositionally biased region" description="Low complexity" evidence="7">
    <location>
        <begin position="378"/>
        <end position="391"/>
    </location>
</feature>
<keyword evidence="4 6" id="KW-0560">Oxidoreductase</keyword>
<dbReference type="InterPro" id="IPR001128">
    <property type="entry name" value="Cyt_P450"/>
</dbReference>
<comment type="caution">
    <text evidence="8">The sequence shown here is derived from an EMBL/GenBank/DDBJ whole genome shotgun (WGS) entry which is preliminary data.</text>
</comment>
<evidence type="ECO:0000313" key="8">
    <source>
        <dbReference type="EMBL" id="ORY75715.1"/>
    </source>
</evidence>
<evidence type="ECO:0000256" key="1">
    <source>
        <dbReference type="ARBA" id="ARBA00001971"/>
    </source>
</evidence>
<dbReference type="Pfam" id="PF00067">
    <property type="entry name" value="p450"/>
    <property type="match status" value="2"/>
</dbReference>
<dbReference type="PANTHER" id="PTHR24305:SF166">
    <property type="entry name" value="CYTOCHROME P450 12A4, MITOCHONDRIAL-RELATED"/>
    <property type="match status" value="1"/>
</dbReference>
<proteinExistence type="inferred from homology"/>
<name>A0A1Y2EY34_9BASI</name>
<dbReference type="PANTHER" id="PTHR24305">
    <property type="entry name" value="CYTOCHROME P450"/>
    <property type="match status" value="1"/>
</dbReference>
<feature type="region of interest" description="Disordered" evidence="7">
    <location>
        <begin position="360"/>
        <end position="391"/>
    </location>
</feature>
<keyword evidence="5 6" id="KW-0408">Iron</keyword>
<reference evidence="8 9" key="1">
    <citation type="submission" date="2016-07" db="EMBL/GenBank/DDBJ databases">
        <title>Pervasive Adenine N6-methylation of Active Genes in Fungi.</title>
        <authorList>
            <consortium name="DOE Joint Genome Institute"/>
            <person name="Mondo S.J."/>
            <person name="Dannebaum R.O."/>
            <person name="Kuo R.C."/>
            <person name="Labutti K."/>
            <person name="Haridas S."/>
            <person name="Kuo A."/>
            <person name="Salamov A."/>
            <person name="Ahrendt S.R."/>
            <person name="Lipzen A."/>
            <person name="Sullivan W."/>
            <person name="Andreopoulos W.B."/>
            <person name="Clum A."/>
            <person name="Lindquist E."/>
            <person name="Daum C."/>
            <person name="Ramamoorthy G.K."/>
            <person name="Gryganskyi A."/>
            <person name="Culley D."/>
            <person name="Magnuson J.K."/>
            <person name="James T.Y."/>
            <person name="O'Malley M.A."/>
            <person name="Stajich J.E."/>
            <person name="Spatafora J.W."/>
            <person name="Visel A."/>
            <person name="Grigoriev I.V."/>
        </authorList>
    </citation>
    <scope>NUCLEOTIDE SEQUENCE [LARGE SCALE GENOMIC DNA]</scope>
    <source>
        <strain evidence="8 9">62-1032</strain>
    </source>
</reference>
<evidence type="ECO:0000313" key="9">
    <source>
        <dbReference type="Proteomes" id="UP000193467"/>
    </source>
</evidence>
<organism evidence="8 9">
    <name type="scientific">Leucosporidium creatinivorum</name>
    <dbReference type="NCBI Taxonomy" id="106004"/>
    <lineage>
        <taxon>Eukaryota</taxon>
        <taxon>Fungi</taxon>
        <taxon>Dikarya</taxon>
        <taxon>Basidiomycota</taxon>
        <taxon>Pucciniomycotina</taxon>
        <taxon>Microbotryomycetes</taxon>
        <taxon>Leucosporidiales</taxon>
        <taxon>Leucosporidium</taxon>
    </lineage>
</organism>
<evidence type="ECO:0000256" key="6">
    <source>
        <dbReference type="RuleBase" id="RU000461"/>
    </source>
</evidence>
<protein>
    <submittedName>
        <fullName evidence="8">Cytochrome P450</fullName>
    </submittedName>
</protein>
<evidence type="ECO:0000256" key="3">
    <source>
        <dbReference type="ARBA" id="ARBA00022723"/>
    </source>
</evidence>
<dbReference type="InParanoid" id="A0A1Y2EY34"/>
<dbReference type="OrthoDB" id="6692864at2759"/>
<dbReference type="SUPFAM" id="SSF48264">
    <property type="entry name" value="Cytochrome P450"/>
    <property type="match status" value="2"/>
</dbReference>
<evidence type="ECO:0000256" key="2">
    <source>
        <dbReference type="ARBA" id="ARBA00010617"/>
    </source>
</evidence>
<dbReference type="InterPro" id="IPR050121">
    <property type="entry name" value="Cytochrome_P450_monoxygenase"/>
</dbReference>
<dbReference type="AlphaFoldDB" id="A0A1Y2EY34"/>
<dbReference type="STRING" id="106004.A0A1Y2EY34"/>
<comment type="similarity">
    <text evidence="2 6">Belongs to the cytochrome P450 family.</text>
</comment>
<comment type="cofactor">
    <cofactor evidence="1">
        <name>heme</name>
        <dbReference type="ChEBI" id="CHEBI:30413"/>
    </cofactor>
</comment>
<sequence length="506" mass="55937">MLLLGLALCTLLLLLRTLYRFFLSPLSSVPGPNLAKVSRLWKVGRALDGTIMSNLFDLHEKLGPLVRIGPNEVSVRSADDISLLYGFSTKFYKAGDYYDAWKPPIPVKHPGHFPTLDPAVHAKYRRPVAGVYAMRQVLASEEYVEGPVSDLLLLLDDAAEAGKPFDIGAAMHYFAYEVVFELAFGGSLGFLKKGEDIGLLIDSLHAVTKFGHVKGQLPSGCKQLLSTPAGRRFSRWVTKSVWGHKGDPNVIWETASQRVATRWQEREDGKPEGRKDFLSAFMEATDPDTGKRYSQFYVTLEAMDMLVGYYCKRTSSRPLSAHGEPASASTCPSRDLGDARRGSHHLPAFLCLSRQARVHPGLREGGPSAHHGDRRYTPSSGPPGDSLSPDGAVIAETFLPGGTIVGMSAFVTHTDFAAFGPTARQYKPERWLSVERGELEKKLLTFGAGTRVCIGKNVSLVEMAKLIPTIIHNYDLSFATTEKWRVWEGWFNGHSDFLVNLQRRDV</sequence>
<dbReference type="GO" id="GO:0016705">
    <property type="term" value="F:oxidoreductase activity, acting on paired donors, with incorporation or reduction of molecular oxygen"/>
    <property type="evidence" value="ECO:0007669"/>
    <property type="project" value="InterPro"/>
</dbReference>
<keyword evidence="6" id="KW-0503">Monooxygenase</keyword>
<dbReference type="GO" id="GO:0005506">
    <property type="term" value="F:iron ion binding"/>
    <property type="evidence" value="ECO:0007669"/>
    <property type="project" value="InterPro"/>
</dbReference>
<dbReference type="PROSITE" id="PS00086">
    <property type="entry name" value="CYTOCHROME_P450"/>
    <property type="match status" value="1"/>
</dbReference>
<dbReference type="InterPro" id="IPR017972">
    <property type="entry name" value="Cyt_P450_CS"/>
</dbReference>
<dbReference type="InterPro" id="IPR036396">
    <property type="entry name" value="Cyt_P450_sf"/>
</dbReference>
<dbReference type="EMBL" id="MCGR01000037">
    <property type="protein sequence ID" value="ORY75715.1"/>
    <property type="molecule type" value="Genomic_DNA"/>
</dbReference>
<dbReference type="GO" id="GO:0020037">
    <property type="term" value="F:heme binding"/>
    <property type="evidence" value="ECO:0007669"/>
    <property type="project" value="InterPro"/>
</dbReference>